<accession>X6LU10</accession>
<feature type="compositionally biased region" description="Basic and acidic residues" evidence="1">
    <location>
        <begin position="55"/>
        <end position="69"/>
    </location>
</feature>
<name>X6LU10_RETFI</name>
<proteinExistence type="predicted"/>
<dbReference type="AlphaFoldDB" id="X6LU10"/>
<sequence>MTSTEIIPPLDQSACVPAENIDPSNPSAVASIIDVPMLDTPLQVVKASSAPANQKTDKDDQISDTEEKNDNASEALRYVSYILSSLFETTSNIQIDTIESFSEKFISEPQETPYLSFEQEQKIAFNVTARAEPFLNLTVMFLMDKNLPEAQTTLRAELRRNQICVLSWKKFLSKCYNCIKEFIDNLEKNNKIKDALIADKKDSANLQSIIDNDQKVLASLKILEKVIRSLLMRYDSNCTCVYYLSSFIAIKKEAFNVLEKIKRSQKLSSKLCLKISSEISGKIQDEVKTYNKVQKEIETIEKVINKKESSINTACNKVFQAFNINEIFQHEHDIITSYQIQPCEQDISRIDYFQELIVNFGKDPCSISKKESGFIDSEFRSRNLPYNGKTNLFNPRKDFLKSLEAILPDFSSPSIFPFAFDITNGFTSKISCRLNLIGIKIAIEEVFRLLKILQNKTNTFWFVRSDLISGLAITYFRTSFPKPVSEWEVYYMQNCVLLRYTYPAIRNGRMEARIYFLRHLLHSEAYNQAIIGPIKSRDNLTINTYYVPGQTKFLSYLVTTQTHVGEIVPNVYELLENIHNAHTNIQIEDDEVQTNFHPAWEEHVNSFPEKMDRIDEINIPNVPGKYDFLIPVLARKTAFKTKDSRSSAARISTKIINIHDTDSSNKEEEKEEKVKHSTLQEEERIQQKDKEKEKRSRKKRPANRHADERSNLSFEVDDTIDEDIQDVTDLHNVPIPEDPFETKIEQNVEHAHAHVDLIIDNAVDIVIKEYIDNALKIQNLNLSMIDTLSAFQVIWYNGYNGDNNSISNASWKCKNLSLLTFAMRMASPSLAKMTKKEKKHSYLLSAVQKMNTLKQKYAK</sequence>
<feature type="region of interest" description="Disordered" evidence="1">
    <location>
        <begin position="46"/>
        <end position="69"/>
    </location>
</feature>
<dbReference type="Proteomes" id="UP000023152">
    <property type="component" value="Unassembled WGS sequence"/>
</dbReference>
<gene>
    <name evidence="2" type="ORF">RFI_32027</name>
</gene>
<feature type="compositionally biased region" description="Basic and acidic residues" evidence="1">
    <location>
        <begin position="660"/>
        <end position="694"/>
    </location>
</feature>
<evidence type="ECO:0000313" key="3">
    <source>
        <dbReference type="Proteomes" id="UP000023152"/>
    </source>
</evidence>
<reference evidence="2 3" key="1">
    <citation type="journal article" date="2013" name="Curr. Biol.">
        <title>The Genome of the Foraminiferan Reticulomyxa filosa.</title>
        <authorList>
            <person name="Glockner G."/>
            <person name="Hulsmann N."/>
            <person name="Schleicher M."/>
            <person name="Noegel A.A."/>
            <person name="Eichinger L."/>
            <person name="Gallinger C."/>
            <person name="Pawlowski J."/>
            <person name="Sierra R."/>
            <person name="Euteneuer U."/>
            <person name="Pillet L."/>
            <person name="Moustafa A."/>
            <person name="Platzer M."/>
            <person name="Groth M."/>
            <person name="Szafranski K."/>
            <person name="Schliwa M."/>
        </authorList>
    </citation>
    <scope>NUCLEOTIDE SEQUENCE [LARGE SCALE GENOMIC DNA]</scope>
</reference>
<evidence type="ECO:0000256" key="1">
    <source>
        <dbReference type="SAM" id="MobiDB-lite"/>
    </source>
</evidence>
<feature type="region of interest" description="Disordered" evidence="1">
    <location>
        <begin position="660"/>
        <end position="715"/>
    </location>
</feature>
<protein>
    <submittedName>
        <fullName evidence="2">Uncharacterized protein</fullName>
    </submittedName>
</protein>
<comment type="caution">
    <text evidence="2">The sequence shown here is derived from an EMBL/GenBank/DDBJ whole genome shotgun (WGS) entry which is preliminary data.</text>
</comment>
<evidence type="ECO:0000313" key="2">
    <source>
        <dbReference type="EMBL" id="ETO05368.1"/>
    </source>
</evidence>
<keyword evidence="3" id="KW-1185">Reference proteome</keyword>
<dbReference type="EMBL" id="ASPP01028213">
    <property type="protein sequence ID" value="ETO05368.1"/>
    <property type="molecule type" value="Genomic_DNA"/>
</dbReference>
<organism evidence="2 3">
    <name type="scientific">Reticulomyxa filosa</name>
    <dbReference type="NCBI Taxonomy" id="46433"/>
    <lineage>
        <taxon>Eukaryota</taxon>
        <taxon>Sar</taxon>
        <taxon>Rhizaria</taxon>
        <taxon>Retaria</taxon>
        <taxon>Foraminifera</taxon>
        <taxon>Monothalamids</taxon>
        <taxon>Reticulomyxidae</taxon>
        <taxon>Reticulomyxa</taxon>
    </lineage>
</organism>